<feature type="compositionally biased region" description="Basic and acidic residues" evidence="3">
    <location>
        <begin position="278"/>
        <end position="293"/>
    </location>
</feature>
<dbReference type="PANTHER" id="PTHR12634">
    <property type="entry name" value="SIT4 YEAST -ASSOCIATING PROTEIN-RELATED"/>
    <property type="match status" value="1"/>
</dbReference>
<dbReference type="Pfam" id="PF20826">
    <property type="entry name" value="PHD_5"/>
    <property type="match status" value="1"/>
</dbReference>
<dbReference type="Gene3D" id="3.30.40.10">
    <property type="entry name" value="Zinc/RING finger domain, C3HC4 (zinc finger)"/>
    <property type="match status" value="1"/>
</dbReference>
<dbReference type="GO" id="GO:0005829">
    <property type="term" value="C:cytosol"/>
    <property type="evidence" value="ECO:0007669"/>
    <property type="project" value="TreeGrafter"/>
</dbReference>
<evidence type="ECO:0000256" key="1">
    <source>
        <dbReference type="ARBA" id="ARBA00006180"/>
    </source>
</evidence>
<feature type="compositionally biased region" description="Basic and acidic residues" evidence="3">
    <location>
        <begin position="1384"/>
        <end position="1394"/>
    </location>
</feature>
<feature type="compositionally biased region" description="Polar residues" evidence="3">
    <location>
        <begin position="1315"/>
        <end position="1328"/>
    </location>
</feature>
<dbReference type="SUPFAM" id="SSF56019">
    <property type="entry name" value="The spindle assembly checkpoint protein mad2"/>
    <property type="match status" value="1"/>
</dbReference>
<protein>
    <recommendedName>
        <fullName evidence="4">HORMA domain-containing protein</fullName>
    </recommendedName>
</protein>
<feature type="compositionally biased region" description="Polar residues" evidence="3">
    <location>
        <begin position="307"/>
        <end position="323"/>
    </location>
</feature>
<feature type="compositionally biased region" description="Acidic residues" evidence="3">
    <location>
        <begin position="1751"/>
        <end position="1769"/>
    </location>
</feature>
<dbReference type="Gene3D" id="3.30.900.10">
    <property type="entry name" value="HORMA domain"/>
    <property type="match status" value="1"/>
</dbReference>
<name>A0A3M7II03_HORWE</name>
<dbReference type="GO" id="GO:0005634">
    <property type="term" value="C:nucleus"/>
    <property type="evidence" value="ECO:0007669"/>
    <property type="project" value="TreeGrafter"/>
</dbReference>
<feature type="compositionally biased region" description="Basic and acidic residues" evidence="3">
    <location>
        <begin position="1188"/>
        <end position="1207"/>
    </location>
</feature>
<feature type="compositionally biased region" description="Acidic residues" evidence="3">
    <location>
        <begin position="1361"/>
        <end position="1371"/>
    </location>
</feature>
<feature type="region of interest" description="Disordered" evidence="3">
    <location>
        <begin position="1717"/>
        <end position="1769"/>
    </location>
</feature>
<feature type="compositionally biased region" description="Polar residues" evidence="3">
    <location>
        <begin position="1342"/>
        <end position="1351"/>
    </location>
</feature>
<feature type="domain" description="HORMA" evidence="4">
    <location>
        <begin position="20"/>
        <end position="253"/>
    </location>
</feature>
<feature type="compositionally biased region" description="Basic and acidic residues" evidence="3">
    <location>
        <begin position="1329"/>
        <end position="1341"/>
    </location>
</feature>
<dbReference type="GO" id="GO:0019888">
    <property type="term" value="F:protein phosphatase regulator activity"/>
    <property type="evidence" value="ECO:0007669"/>
    <property type="project" value="TreeGrafter"/>
</dbReference>
<dbReference type="Pfam" id="PF02301">
    <property type="entry name" value="HORMA"/>
    <property type="match status" value="1"/>
</dbReference>
<gene>
    <name evidence="5" type="ORF">D0859_10838</name>
</gene>
<feature type="compositionally biased region" description="Basic and acidic residues" evidence="3">
    <location>
        <begin position="700"/>
        <end position="714"/>
    </location>
</feature>
<evidence type="ECO:0000313" key="6">
    <source>
        <dbReference type="Proteomes" id="UP000281677"/>
    </source>
</evidence>
<evidence type="ECO:0000259" key="4">
    <source>
        <dbReference type="PROSITE" id="PS50815"/>
    </source>
</evidence>
<dbReference type="VEuPathDB" id="FungiDB:BTJ68_10654"/>
<evidence type="ECO:0000256" key="2">
    <source>
        <dbReference type="ARBA" id="ARBA00023306"/>
    </source>
</evidence>
<feature type="compositionally biased region" description="Basic and acidic residues" evidence="3">
    <location>
        <begin position="1450"/>
        <end position="1461"/>
    </location>
</feature>
<feature type="region of interest" description="Disordered" evidence="3">
    <location>
        <begin position="840"/>
        <end position="895"/>
    </location>
</feature>
<dbReference type="PANTHER" id="PTHR12634:SF8">
    <property type="entry name" value="FIERY MOUNTAIN, ISOFORM D"/>
    <property type="match status" value="1"/>
</dbReference>
<feature type="compositionally biased region" description="Basic and acidic residues" evidence="3">
    <location>
        <begin position="721"/>
        <end position="730"/>
    </location>
</feature>
<feature type="region of interest" description="Disordered" evidence="3">
    <location>
        <begin position="639"/>
        <end position="730"/>
    </location>
</feature>
<evidence type="ECO:0000256" key="3">
    <source>
        <dbReference type="SAM" id="MobiDB-lite"/>
    </source>
</evidence>
<dbReference type="InterPro" id="IPR003511">
    <property type="entry name" value="HORMA_dom"/>
</dbReference>
<dbReference type="InterPro" id="IPR013083">
    <property type="entry name" value="Znf_RING/FYVE/PHD"/>
</dbReference>
<dbReference type="InterPro" id="IPR011011">
    <property type="entry name" value="Znf_FYVE_PHD"/>
</dbReference>
<dbReference type="Pfam" id="PF04499">
    <property type="entry name" value="SAPS"/>
    <property type="match status" value="1"/>
</dbReference>
<feature type="compositionally biased region" description="Basic and acidic residues" evidence="3">
    <location>
        <begin position="841"/>
        <end position="851"/>
    </location>
</feature>
<accession>A0A3M7II03</accession>
<feature type="region of interest" description="Disordered" evidence="3">
    <location>
        <begin position="1188"/>
        <end position="1467"/>
    </location>
</feature>
<dbReference type="OrthoDB" id="1928087at2759"/>
<dbReference type="VEuPathDB" id="FungiDB:BTJ68_07210"/>
<dbReference type="InterPro" id="IPR036570">
    <property type="entry name" value="HORMA_dom_sf"/>
</dbReference>
<dbReference type="EMBL" id="QWIT01000375">
    <property type="protein sequence ID" value="RMZ25104.1"/>
    <property type="molecule type" value="Genomic_DNA"/>
</dbReference>
<feature type="region of interest" description="Disordered" evidence="3">
    <location>
        <begin position="278"/>
        <end position="377"/>
    </location>
</feature>
<dbReference type="SUPFAM" id="SSF57903">
    <property type="entry name" value="FYVE/PHD zinc finger"/>
    <property type="match status" value="1"/>
</dbReference>
<dbReference type="Proteomes" id="UP000281677">
    <property type="component" value="Unassembled WGS sequence"/>
</dbReference>
<feature type="compositionally biased region" description="Acidic residues" evidence="3">
    <location>
        <begin position="1273"/>
        <end position="1285"/>
    </location>
</feature>
<feature type="compositionally biased region" description="Basic and acidic residues" evidence="3">
    <location>
        <begin position="1236"/>
        <end position="1256"/>
    </location>
</feature>
<sequence length="1769" mass="195722">MASIQIQRPVTKTKNVIDQKQSLEVVQTLLHGGLSSLSYQRALFSDKVFDEQFYVAGDDVHSYADYAAAKLPKRSPRDGTTATKMQVLRRGRSRRVDRFLDWLEKGAFVALKAGKLKALQLYVHADEEVRQKVIETYTFTIQYSKIAGDGQPVASLSLESPGSTINVRTTNLSLQVLLRQIDVTCSRLPNLPEKRFVSMELFYLPGMSKDREPEGFCVSENDTVVYATAKGWQRHVEQLKDLQSPFHRSTLTIASLASSTTRNNIEVPFPTALRYDHPSSSDEFVDSTKDSQEVHTLGGARDISEPATLSPSTSVPAPNQQEAVMNRLSDRHRKKSDSLTGRTVQDESKTRTSKQPMCKRASSSNASQPRSSSALSRMKHEFEGMMRSETMSQGDTQSQYFGVPQMPATNSTCFPSKLNAKIPSVATSKVCLISGKASEIARDAQRLREHARELAKSEGKTTKKGHIVMCQCGLKEEEGVMVQCETCHTWQHLPCYGFTGGDDPRLYDEHTCYHCLLAEDKTDTFKALQRLVQKRRIMYFIIQHGARSQTEFVNDINMPVDVAGPIYQMLKSSGYFVPATGSHKAGYKKTGKPLFVAVRDGPNYEKMLATLFDPLTLIAHHVPSRDTVEQISLKQHLFATQSGDMPPPATPASKLRKQKAVTPASGLDQRASLTPFQTPIRRLSKRSFEEDATPASKKLSHLEAKHGHEQEPRTSHHRTARDHSRRTDAHIPRHHQHIAIPAVTVDILHIRILYSAHDWHLALGITSQPSMFWRFGGYASISTLDTILDKPDVTLEELLDESDLIQELKQQNSKLIEFLRDEAALKKLLNYVVADQLPEEAAGKGKEGGEGEEKDEPAKSPGAGLSFFGGKGKNRSRSKSASKQSEDGETEAEKQDAQRKKYAYVACEVLSSEVWSITEALMENREDLRNFWQYMHRPAPLDPLQAGYFTKVNEALLDKKTEEMLAFFKSLDGIVPAMLQHVDCPMVMDLLLKIVSLEKVEGGAGIVDWLQTQDLIPLLLSYLSAEQSSATQTSAGDFLKAIITISANATTQDASVIGPNELTRQLVSESCVNRLITDMLRGGNPLTVGVGIIIEVIRKNNSDYDLDNQVGPEPKTSDPIYLGTLLRAFAERVPEFMHLIRSPSSKKPELKTAFGGRIEPLGFDRFKTCELMAELLHCSNMALLNERGAEEDVRRRDAERERLKAEGKLPTPRAPGSPDAHEISTGDEFGSSVDSHGFHHAERPSDDEMEREKPRLEVQNASDEDGFEKVNADQDDLPDEVSFDDLNEKDSLPTDKQKQAQDSGTTDMPKPLSPNKRSSSPVKSNTSDKPADLKVETEAPQKQDSPTSAGVTEQLHRSSIDEDTVMSEFGEEPSNSPNDDGPSELERELAKQAERPAPLFAKREATAEGVDPVHGGPSPDASDQSQQNTEDVERSTATLQPTAEEGEIGNSEHDDGERPAYETEDDGRPVVGDLLKIRFVEEKVVSTIMDFFFRFPWNNFLHNVVYDVIQQVFNGTLDRGYNRALAFDLFRPIEDQEPVKIASEAPVEEGAQRTSGIVAPPRSALETLGFISANDITDRILDGQVASDKSQAEKGMRLGYMGHLTLIAEEVCKFGGRLQNPDQPDLKVPEDAMAVLERIQRPEWTSYVEGILAETRERDNAVLGGVRPENAIGMRAGGGFSSNAASALASAGLAPQDSLALSDGGAGQSFEINSGTMLSGFGDGDDDEDEEMAEERIGMGERRTSGGSAFSDDEQVGEVSFEDVEMDYR</sequence>
<keyword evidence="2" id="KW-0131">Cell cycle</keyword>
<reference evidence="5 6" key="1">
    <citation type="journal article" date="2018" name="BMC Genomics">
        <title>Genomic evidence for intraspecific hybridization in a clonal and extremely halotolerant yeast.</title>
        <authorList>
            <person name="Gostincar C."/>
            <person name="Stajich J.E."/>
            <person name="Zupancic J."/>
            <person name="Zalar P."/>
            <person name="Gunde-Cimerman N."/>
        </authorList>
    </citation>
    <scope>NUCLEOTIDE SEQUENCE [LARGE SCALE GENOMIC DNA]</scope>
    <source>
        <strain evidence="5 6">EXF-120</strain>
    </source>
</reference>
<organism evidence="5 6">
    <name type="scientific">Hortaea werneckii</name>
    <name type="common">Black yeast</name>
    <name type="synonym">Cladosporium werneckii</name>
    <dbReference type="NCBI Taxonomy" id="91943"/>
    <lineage>
        <taxon>Eukaryota</taxon>
        <taxon>Fungi</taxon>
        <taxon>Dikarya</taxon>
        <taxon>Ascomycota</taxon>
        <taxon>Pezizomycotina</taxon>
        <taxon>Dothideomycetes</taxon>
        <taxon>Dothideomycetidae</taxon>
        <taxon>Mycosphaerellales</taxon>
        <taxon>Teratosphaeriaceae</taxon>
        <taxon>Hortaea</taxon>
    </lineage>
</organism>
<evidence type="ECO:0000313" key="5">
    <source>
        <dbReference type="EMBL" id="RMZ25104.1"/>
    </source>
</evidence>
<feature type="compositionally biased region" description="Acidic residues" evidence="3">
    <location>
        <begin position="1723"/>
        <end position="1733"/>
    </location>
</feature>
<comment type="similarity">
    <text evidence="1">Belongs to the SAPS family.</text>
</comment>
<dbReference type="GO" id="GO:0019903">
    <property type="term" value="F:protein phosphatase binding"/>
    <property type="evidence" value="ECO:0007669"/>
    <property type="project" value="InterPro"/>
</dbReference>
<comment type="caution">
    <text evidence="5">The sequence shown here is derived from an EMBL/GenBank/DDBJ whole genome shotgun (WGS) entry which is preliminary data.</text>
</comment>
<dbReference type="InterPro" id="IPR007587">
    <property type="entry name" value="SAPS"/>
</dbReference>
<feature type="compositionally biased region" description="Basic and acidic residues" evidence="3">
    <location>
        <begin position="1286"/>
        <end position="1299"/>
    </location>
</feature>
<proteinExistence type="inferred from homology"/>
<feature type="compositionally biased region" description="Polar residues" evidence="3">
    <location>
        <begin position="1421"/>
        <end position="1441"/>
    </location>
</feature>
<dbReference type="PROSITE" id="PS50815">
    <property type="entry name" value="HORMA"/>
    <property type="match status" value="1"/>
</dbReference>
<feature type="compositionally biased region" description="Low complexity" evidence="3">
    <location>
        <begin position="360"/>
        <end position="376"/>
    </location>
</feature>
<feature type="compositionally biased region" description="Basic and acidic residues" evidence="3">
    <location>
        <begin position="1734"/>
        <end position="1744"/>
    </location>
</feature>